<evidence type="ECO:0000313" key="4">
    <source>
        <dbReference type="Proteomes" id="UP000477980"/>
    </source>
</evidence>
<name>A0A3R6EXQ8_9BACT</name>
<dbReference type="OrthoDB" id="1082783at2"/>
<organism evidence="1 4">
    <name type="scientific">Segatella copri</name>
    <dbReference type="NCBI Taxonomy" id="165179"/>
    <lineage>
        <taxon>Bacteria</taxon>
        <taxon>Pseudomonadati</taxon>
        <taxon>Bacteroidota</taxon>
        <taxon>Bacteroidia</taxon>
        <taxon>Bacteroidales</taxon>
        <taxon>Prevotellaceae</taxon>
        <taxon>Segatella</taxon>
    </lineage>
</organism>
<evidence type="ECO:0000313" key="1">
    <source>
        <dbReference type="EMBL" id="MQP15514.1"/>
    </source>
</evidence>
<dbReference type="PROSITE" id="PS51257">
    <property type="entry name" value="PROKAR_LIPOPROTEIN"/>
    <property type="match status" value="1"/>
</dbReference>
<evidence type="ECO:0000313" key="2">
    <source>
        <dbReference type="EMBL" id="RGW74958.1"/>
    </source>
</evidence>
<sequence>MKFNNLFFMALVLVLICSCKDTTLCYKIPLDNKELVICIPAFSDYAYLYIDAHESCVPTDSFDFKINNRGEATEVSLILNKHKDDTIYYSDRWNDVTLVNKNGKYKRVSWHDDRFYTKDIRTNKIQINQNYIEIVIKDYATFVVCQTDNGYKILEPIQK</sequence>
<protein>
    <recommendedName>
        <fullName evidence="5">Lipoprotein</fullName>
    </recommendedName>
</protein>
<dbReference type="EMBL" id="VZAH01000150">
    <property type="protein sequence ID" value="MQP15514.1"/>
    <property type="molecule type" value="Genomic_DNA"/>
</dbReference>
<dbReference type="Proteomes" id="UP000285776">
    <property type="component" value="Unassembled WGS sequence"/>
</dbReference>
<comment type="caution">
    <text evidence="1">The sequence shown here is derived from an EMBL/GenBank/DDBJ whole genome shotgun (WGS) entry which is preliminary data.</text>
</comment>
<evidence type="ECO:0000313" key="3">
    <source>
        <dbReference type="Proteomes" id="UP000285776"/>
    </source>
</evidence>
<reference evidence="2 3" key="1">
    <citation type="submission" date="2018-08" db="EMBL/GenBank/DDBJ databases">
        <title>A genome reference for cultivated species of the human gut microbiota.</title>
        <authorList>
            <person name="Zou Y."/>
            <person name="Xue W."/>
            <person name="Luo G."/>
        </authorList>
    </citation>
    <scope>NUCLEOTIDE SEQUENCE [LARGE SCALE GENOMIC DNA]</scope>
    <source>
        <strain evidence="2 3">AF10-17</strain>
    </source>
</reference>
<dbReference type="Proteomes" id="UP000477980">
    <property type="component" value="Unassembled WGS sequence"/>
</dbReference>
<evidence type="ECO:0008006" key="5">
    <source>
        <dbReference type="Google" id="ProtNLM"/>
    </source>
</evidence>
<gene>
    <name evidence="2" type="ORF">DWV53_13995</name>
    <name evidence="1" type="ORF">F7D25_14135</name>
</gene>
<dbReference type="EMBL" id="QSAV01000064">
    <property type="protein sequence ID" value="RGW74958.1"/>
    <property type="molecule type" value="Genomic_DNA"/>
</dbReference>
<dbReference type="RefSeq" id="WP_147468808.1">
    <property type="nucleotide sequence ID" value="NZ_QSAV01000064.1"/>
</dbReference>
<proteinExistence type="predicted"/>
<reference evidence="1 4" key="2">
    <citation type="submission" date="2019-09" db="EMBL/GenBank/DDBJ databases">
        <title>Distinct polysaccharide growth profiles of human intestinal Prevotella copri isolates.</title>
        <authorList>
            <person name="Fehlner-Peach H."/>
            <person name="Magnabosco C."/>
            <person name="Raghavan V."/>
            <person name="Scher J.U."/>
            <person name="Tett A."/>
            <person name="Cox L.M."/>
            <person name="Gottsegen C."/>
            <person name="Watters A."/>
            <person name="Wiltshire- Gordon J.D."/>
            <person name="Segata N."/>
            <person name="Bonneau R."/>
            <person name="Littman D.R."/>
        </authorList>
    </citation>
    <scope>NUCLEOTIDE SEQUENCE [LARGE SCALE GENOMIC DNA]</scope>
    <source>
        <strain evidence="1">IAA917</strain>
        <strain evidence="4">iAA917</strain>
    </source>
</reference>
<dbReference type="AlphaFoldDB" id="A0A3R6EXQ8"/>
<accession>A0A3R6EXQ8</accession>